<sequence>MTNILMSLFLEKEEWNSALEKYLAGKKVFILAVSFAAEYIHSSEEWIQAYGQPEGEYYRPMLKALTSYGVREEEISWGNYFEDSSRALQAKINEAEVLFLPGGAPDEFFDRLKEKNLIDAIQQFKGTIIGFSAGAMVQIQDFHITEDDHYKEYSYHEGLDLLTDFDVEVHFEKDDSTMQASIQRCLKEKKKVVYGIGNAGAVIVEGDSILTLGEVEKYEQQSQ</sequence>
<dbReference type="InterPro" id="IPR005320">
    <property type="entry name" value="Peptidase_S51"/>
</dbReference>
<dbReference type="Gene3D" id="3.40.50.880">
    <property type="match status" value="1"/>
</dbReference>
<reference evidence="5 6" key="2">
    <citation type="submission" date="2024-02" db="EMBL/GenBank/DDBJ databases">
        <title>The Genome Sequence of Enterococcus diestrammenae JM9A.</title>
        <authorList>
            <person name="Earl A."/>
            <person name="Manson A."/>
            <person name="Gilmore M."/>
            <person name="Sanders J."/>
            <person name="Shea T."/>
            <person name="Howe W."/>
            <person name="Livny J."/>
            <person name="Cuomo C."/>
            <person name="Neafsey D."/>
            <person name="Birren B."/>
        </authorList>
    </citation>
    <scope>NUCLEOTIDE SEQUENCE [LARGE SCALE GENOMIC DNA]</scope>
    <source>
        <strain evidence="5 6">JM9A</strain>
    </source>
</reference>
<name>A0ABV0EXG4_9ENTE</name>
<evidence type="ECO:0000313" key="5">
    <source>
        <dbReference type="EMBL" id="MEO1780500.1"/>
    </source>
</evidence>
<dbReference type="RefSeq" id="WP_161870213.1">
    <property type="nucleotide sequence ID" value="NZ_MAEI02000001.1"/>
</dbReference>
<reference evidence="6" key="1">
    <citation type="submission" date="2016-06" db="EMBL/GenBank/DDBJ databases">
        <title>Four novel species of enterococci isolated from chicken manure.</title>
        <authorList>
            <person name="Van Tyne D."/>
        </authorList>
    </citation>
    <scope>NUCLEOTIDE SEQUENCE [LARGE SCALE GENOMIC DNA]</scope>
    <source>
        <strain evidence="6">JM9A</strain>
    </source>
</reference>
<gene>
    <name evidence="5" type="ORF">BAU18_000039</name>
</gene>
<keyword evidence="4" id="KW-0720">Serine protease</keyword>
<accession>A0ABV0EXG4</accession>
<keyword evidence="6" id="KW-1185">Reference proteome</keyword>
<evidence type="ECO:0000256" key="1">
    <source>
        <dbReference type="ARBA" id="ARBA00006534"/>
    </source>
</evidence>
<evidence type="ECO:0000256" key="4">
    <source>
        <dbReference type="ARBA" id="ARBA00022825"/>
    </source>
</evidence>
<dbReference type="InterPro" id="IPR029062">
    <property type="entry name" value="Class_I_gatase-like"/>
</dbReference>
<protein>
    <recommendedName>
        <fullName evidence="7">Peptidase S51</fullName>
    </recommendedName>
</protein>
<evidence type="ECO:0000313" key="6">
    <source>
        <dbReference type="Proteomes" id="UP001429357"/>
    </source>
</evidence>
<evidence type="ECO:0008006" key="7">
    <source>
        <dbReference type="Google" id="ProtNLM"/>
    </source>
</evidence>
<keyword evidence="3" id="KW-0378">Hydrolase</keyword>
<dbReference type="Pfam" id="PF03575">
    <property type="entry name" value="Peptidase_S51"/>
    <property type="match status" value="1"/>
</dbReference>
<dbReference type="EMBL" id="MAEI02000001">
    <property type="protein sequence ID" value="MEO1780500.1"/>
    <property type="molecule type" value="Genomic_DNA"/>
</dbReference>
<evidence type="ECO:0000256" key="3">
    <source>
        <dbReference type="ARBA" id="ARBA00022801"/>
    </source>
</evidence>
<organism evidence="5 6">
    <name type="scientific">Enterococcus diestrammenae</name>
    <dbReference type="NCBI Taxonomy" id="1155073"/>
    <lineage>
        <taxon>Bacteria</taxon>
        <taxon>Bacillati</taxon>
        <taxon>Bacillota</taxon>
        <taxon>Bacilli</taxon>
        <taxon>Lactobacillales</taxon>
        <taxon>Enterococcaceae</taxon>
        <taxon>Enterococcus</taxon>
    </lineage>
</organism>
<evidence type="ECO:0000256" key="2">
    <source>
        <dbReference type="ARBA" id="ARBA00022670"/>
    </source>
</evidence>
<dbReference type="Proteomes" id="UP001429357">
    <property type="component" value="Unassembled WGS sequence"/>
</dbReference>
<comment type="similarity">
    <text evidence="1">Belongs to the peptidase S51 family.</text>
</comment>
<keyword evidence="2" id="KW-0645">Protease</keyword>
<dbReference type="SUPFAM" id="SSF52317">
    <property type="entry name" value="Class I glutamine amidotransferase-like"/>
    <property type="match status" value="1"/>
</dbReference>
<proteinExistence type="inferred from homology"/>
<comment type="caution">
    <text evidence="5">The sequence shown here is derived from an EMBL/GenBank/DDBJ whole genome shotgun (WGS) entry which is preliminary data.</text>
</comment>